<accession>A0A256VAN8</accession>
<reference evidence="3 4" key="1">
    <citation type="submission" date="2017-05" db="EMBL/GenBank/DDBJ databases">
        <authorList>
            <person name="Lin X.B."/>
            <person name="Stothard P."/>
            <person name="Tasseva G."/>
            <person name="Walter J."/>
        </authorList>
    </citation>
    <scope>NUCLEOTIDE SEQUENCE [LARGE SCALE GENOMIC DNA]</scope>
    <source>
        <strain evidence="3">103v</strain>
        <strain evidence="1 4">105n</strain>
    </source>
</reference>
<sequence>MNKKTVLEKKQISSEDQMKIIGGAVMNPAQFLECKMSGLTSKTKGSLVTWAWNHTFGHR</sequence>
<name>A0A256VAN8_LIMRT</name>
<comment type="caution">
    <text evidence="2">The sequence shown here is derived from an EMBL/GenBank/DDBJ whole genome shotgun (WGS) entry which is preliminary data.</text>
</comment>
<dbReference type="EMBL" id="NGPX01000065">
    <property type="protein sequence ID" value="OYS92587.1"/>
    <property type="molecule type" value="Genomic_DNA"/>
</dbReference>
<protein>
    <submittedName>
        <fullName evidence="2">Uncharacterized protein</fullName>
    </submittedName>
</protein>
<proteinExistence type="predicted"/>
<reference evidence="3 4" key="3">
    <citation type="submission" date="2017-09" db="EMBL/GenBank/DDBJ databases">
        <title>Tripartite evolution among Lactobacillus johnsonii, Lactobacillus taiwanensis, Lactobacillus reuteri and their rodent host.</title>
        <authorList>
            <person name="Wang T."/>
            <person name="Knowles S."/>
            <person name="Cheng C."/>
        </authorList>
    </citation>
    <scope>NUCLEOTIDE SEQUENCE [LARGE SCALE GENOMIC DNA]</scope>
    <source>
        <strain evidence="2 3">103v</strain>
        <strain evidence="1 4">105n</strain>
    </source>
</reference>
<dbReference type="Proteomes" id="UP000216681">
    <property type="component" value="Unassembled WGS sequence"/>
</dbReference>
<evidence type="ECO:0000313" key="3">
    <source>
        <dbReference type="Proteomes" id="UP000216122"/>
    </source>
</evidence>
<gene>
    <name evidence="1" type="ORF">CBG15_08930</name>
    <name evidence="2" type="ORF">CBG21_10635</name>
</gene>
<evidence type="ECO:0000313" key="2">
    <source>
        <dbReference type="EMBL" id="OYT00144.1"/>
    </source>
</evidence>
<reference evidence="2" key="2">
    <citation type="submission" date="2017-05" db="EMBL/GenBank/DDBJ databases">
        <authorList>
            <person name="Song R."/>
            <person name="Chenine A.L."/>
            <person name="Ruprecht R.M."/>
        </authorList>
    </citation>
    <scope>NUCLEOTIDE SEQUENCE [LARGE SCALE GENOMIC DNA]</scope>
    <source>
        <strain evidence="2">103v</strain>
    </source>
</reference>
<dbReference type="Proteomes" id="UP000216122">
    <property type="component" value="Unassembled WGS sequence"/>
</dbReference>
<dbReference type="RefSeq" id="WP_094503764.1">
    <property type="nucleotide sequence ID" value="NZ_NGPH01000008.1"/>
</dbReference>
<dbReference type="AlphaFoldDB" id="A0A256VAN8"/>
<evidence type="ECO:0000313" key="4">
    <source>
        <dbReference type="Proteomes" id="UP000216681"/>
    </source>
</evidence>
<organism evidence="2 3">
    <name type="scientific">Limosilactobacillus reuteri</name>
    <name type="common">Lactobacillus reuteri</name>
    <dbReference type="NCBI Taxonomy" id="1598"/>
    <lineage>
        <taxon>Bacteria</taxon>
        <taxon>Bacillati</taxon>
        <taxon>Bacillota</taxon>
        <taxon>Bacilli</taxon>
        <taxon>Lactobacillales</taxon>
        <taxon>Lactobacillaceae</taxon>
        <taxon>Limosilactobacillus</taxon>
    </lineage>
</organism>
<dbReference type="EMBL" id="NGQC01000099">
    <property type="protein sequence ID" value="OYT00144.1"/>
    <property type="molecule type" value="Genomic_DNA"/>
</dbReference>
<evidence type="ECO:0000313" key="1">
    <source>
        <dbReference type="EMBL" id="OYS92587.1"/>
    </source>
</evidence>